<dbReference type="EMBL" id="CAXDID020000981">
    <property type="protein sequence ID" value="CAL6116267.1"/>
    <property type="molecule type" value="Genomic_DNA"/>
</dbReference>
<accession>A0AA86U060</accession>
<protein>
    <submittedName>
        <fullName evidence="2">Hypothetical_protein</fullName>
    </submittedName>
</protein>
<dbReference type="AlphaFoldDB" id="A0AA86U060"/>
<keyword evidence="3" id="KW-1185">Reference proteome</keyword>
<evidence type="ECO:0000313" key="3">
    <source>
        <dbReference type="Proteomes" id="UP001642409"/>
    </source>
</evidence>
<comment type="caution">
    <text evidence="1">The sequence shown here is derived from an EMBL/GenBank/DDBJ whole genome shotgun (WGS) entry which is preliminary data.</text>
</comment>
<sequence>MIPASKCKLVFKARHCQYNTENSLNRIEITLSQRISPKSSFISAWKANLLGNSALFCQHNKIANIGSSGSKYRPSPESSLFHCILFRCSAYEENNQMLGKYTQSILQSEFLVKIKFSGSSCHLSNSLSLVEWMNMCKFYDWLFSCNKCAIAILYIAFKIKLQQLWCKNWYCAVVVYKSKIFVERKLLDGVK</sequence>
<organism evidence="1">
    <name type="scientific">Hexamita inflata</name>
    <dbReference type="NCBI Taxonomy" id="28002"/>
    <lineage>
        <taxon>Eukaryota</taxon>
        <taxon>Metamonada</taxon>
        <taxon>Diplomonadida</taxon>
        <taxon>Hexamitidae</taxon>
        <taxon>Hexamitinae</taxon>
        <taxon>Hexamita</taxon>
    </lineage>
</organism>
<reference evidence="1" key="1">
    <citation type="submission" date="2023-06" db="EMBL/GenBank/DDBJ databases">
        <authorList>
            <person name="Kurt Z."/>
        </authorList>
    </citation>
    <scope>NUCLEOTIDE SEQUENCE</scope>
</reference>
<dbReference type="Proteomes" id="UP001642409">
    <property type="component" value="Unassembled WGS sequence"/>
</dbReference>
<evidence type="ECO:0000313" key="1">
    <source>
        <dbReference type="EMBL" id="CAI9933522.1"/>
    </source>
</evidence>
<name>A0AA86U060_9EUKA</name>
<evidence type="ECO:0000313" key="2">
    <source>
        <dbReference type="EMBL" id="CAL6116267.1"/>
    </source>
</evidence>
<gene>
    <name evidence="1" type="ORF">HINF_LOCUS21167</name>
    <name evidence="2" type="ORF">HINF_LOCUS78988</name>
</gene>
<proteinExistence type="predicted"/>
<dbReference type="EMBL" id="CATOUU010000540">
    <property type="protein sequence ID" value="CAI9933522.1"/>
    <property type="molecule type" value="Genomic_DNA"/>
</dbReference>
<reference evidence="2 3" key="2">
    <citation type="submission" date="2024-07" db="EMBL/GenBank/DDBJ databases">
        <authorList>
            <person name="Akdeniz Z."/>
        </authorList>
    </citation>
    <scope>NUCLEOTIDE SEQUENCE [LARGE SCALE GENOMIC DNA]</scope>
</reference>